<dbReference type="Gene3D" id="3.20.20.80">
    <property type="entry name" value="Glycosidases"/>
    <property type="match status" value="1"/>
</dbReference>
<dbReference type="CDD" id="cd23458">
    <property type="entry name" value="beta-trefoil_Ricin_AgaB34-like"/>
    <property type="match status" value="1"/>
</dbReference>
<dbReference type="PROSITE" id="PS50231">
    <property type="entry name" value="RICIN_B_LECTIN"/>
    <property type="match status" value="1"/>
</dbReference>
<dbReference type="EMBL" id="JAUSVB010000003">
    <property type="protein sequence ID" value="MDQ0373986.1"/>
    <property type="molecule type" value="Genomic_DNA"/>
</dbReference>
<organism evidence="6 7">
    <name type="scientific">Cellulomonas humilata</name>
    <dbReference type="NCBI Taxonomy" id="144055"/>
    <lineage>
        <taxon>Bacteria</taxon>
        <taxon>Bacillati</taxon>
        <taxon>Actinomycetota</taxon>
        <taxon>Actinomycetes</taxon>
        <taxon>Micrococcales</taxon>
        <taxon>Cellulomonadaceae</taxon>
        <taxon>Cellulomonas</taxon>
    </lineage>
</organism>
<evidence type="ECO:0000256" key="2">
    <source>
        <dbReference type="ARBA" id="ARBA00023295"/>
    </source>
</evidence>
<protein>
    <recommendedName>
        <fullName evidence="5">Ricin B lectin domain-containing protein</fullName>
    </recommendedName>
</protein>
<feature type="domain" description="Ricin B lectin" evidence="5">
    <location>
        <begin position="361"/>
        <end position="496"/>
    </location>
</feature>
<evidence type="ECO:0000256" key="1">
    <source>
        <dbReference type="ARBA" id="ARBA00022801"/>
    </source>
</evidence>
<sequence length="496" mass="52443">MSVNGSSAPAERTLRRRVLSVLCALALLPLAALAAPSPASAATSPFRGMNWAVTGDNFSTGPLVIDGLNSSDSYAQVQATANAVFDDMQSTLGINTVRLPINTHTVGTAWWSSYRGVIDAATARGWKVILAYWEDGAASGGRITNLTAFHAMWSTVASQYGSNGLVYFEPMNEPHGYSSAEWRNVAADWLARHGSVPTGRVLIGGTGFSQDLRDVCNDSRFASTLLSFHTYAFFYGANTYDGWRSNVATRLGNCASRAVATEFGAPMDSGLNYGDANSTDNFVRYIRAVTQVMRDNGMGGTYWPALGGKPGTIGYDWYSMYAKTGTGANANLTVRSASGANRLRWAWGDAVDPDTGNGAGGSTVRIVNRASAKCLDVVGGSTANGAEIIQYTCGSAANQQWRLTDRGNGYVNVVAAHSGKCLDVTGASTADGAAVIQYTCGSGTNQQWQVRAVGSSFQLVARHSGKCLDLPGFSAVNGTRLKQYTCNGGTNQLWSS</sequence>
<keyword evidence="7" id="KW-1185">Reference proteome</keyword>
<feature type="signal peptide" evidence="4">
    <location>
        <begin position="1"/>
        <end position="34"/>
    </location>
</feature>
<dbReference type="SUPFAM" id="SSF50370">
    <property type="entry name" value="Ricin B-like lectins"/>
    <property type="match status" value="1"/>
</dbReference>
<evidence type="ECO:0000259" key="5">
    <source>
        <dbReference type="SMART" id="SM00458"/>
    </source>
</evidence>
<dbReference type="InterPro" id="IPR035992">
    <property type="entry name" value="Ricin_B-like_lectins"/>
</dbReference>
<gene>
    <name evidence="6" type="ORF">J2X26_002307</name>
</gene>
<evidence type="ECO:0000313" key="7">
    <source>
        <dbReference type="Proteomes" id="UP001239626"/>
    </source>
</evidence>
<dbReference type="SUPFAM" id="SSF51445">
    <property type="entry name" value="(Trans)glycosidases"/>
    <property type="match status" value="1"/>
</dbReference>
<dbReference type="InterPro" id="IPR001547">
    <property type="entry name" value="Glyco_hydro_5"/>
</dbReference>
<keyword evidence="2 3" id="KW-0326">Glycosidase</keyword>
<dbReference type="Pfam" id="PF00150">
    <property type="entry name" value="Cellulase"/>
    <property type="match status" value="1"/>
</dbReference>
<dbReference type="InterPro" id="IPR000772">
    <property type="entry name" value="Ricin_B_lectin"/>
</dbReference>
<dbReference type="SMART" id="SM00458">
    <property type="entry name" value="RICIN"/>
    <property type="match status" value="1"/>
</dbReference>
<dbReference type="Pfam" id="PF14200">
    <property type="entry name" value="RicinB_lectin_2"/>
    <property type="match status" value="2"/>
</dbReference>
<keyword evidence="4" id="KW-0732">Signal</keyword>
<name>A0ABU0EG04_9CELL</name>
<dbReference type="Proteomes" id="UP001239626">
    <property type="component" value="Unassembled WGS sequence"/>
</dbReference>
<dbReference type="PANTHER" id="PTHR34142">
    <property type="entry name" value="ENDO-BETA-1,4-GLUCANASE A"/>
    <property type="match status" value="1"/>
</dbReference>
<evidence type="ECO:0000256" key="4">
    <source>
        <dbReference type="SAM" id="SignalP"/>
    </source>
</evidence>
<feature type="chain" id="PRO_5047374897" description="Ricin B lectin domain-containing protein" evidence="4">
    <location>
        <begin position="35"/>
        <end position="496"/>
    </location>
</feature>
<dbReference type="Gene3D" id="2.80.10.50">
    <property type="match status" value="3"/>
</dbReference>
<accession>A0ABU0EG04</accession>
<evidence type="ECO:0000313" key="6">
    <source>
        <dbReference type="EMBL" id="MDQ0373986.1"/>
    </source>
</evidence>
<dbReference type="InterPro" id="IPR006311">
    <property type="entry name" value="TAT_signal"/>
</dbReference>
<proteinExistence type="inferred from homology"/>
<dbReference type="PANTHER" id="PTHR34142:SF1">
    <property type="entry name" value="GLYCOSIDE HYDROLASE FAMILY 5 DOMAIN-CONTAINING PROTEIN"/>
    <property type="match status" value="1"/>
</dbReference>
<dbReference type="InterPro" id="IPR017853">
    <property type="entry name" value="GH"/>
</dbReference>
<comment type="caution">
    <text evidence="6">The sequence shown here is derived from an EMBL/GenBank/DDBJ whole genome shotgun (WGS) entry which is preliminary data.</text>
</comment>
<keyword evidence="1 3" id="KW-0378">Hydrolase</keyword>
<evidence type="ECO:0000256" key="3">
    <source>
        <dbReference type="RuleBase" id="RU361153"/>
    </source>
</evidence>
<dbReference type="PROSITE" id="PS51318">
    <property type="entry name" value="TAT"/>
    <property type="match status" value="1"/>
</dbReference>
<comment type="similarity">
    <text evidence="3">Belongs to the glycosyl hydrolase 5 (cellulase A) family.</text>
</comment>
<reference evidence="6 7" key="1">
    <citation type="submission" date="2023-07" db="EMBL/GenBank/DDBJ databases">
        <title>Sorghum-associated microbial communities from plants grown in Nebraska, USA.</title>
        <authorList>
            <person name="Schachtman D."/>
        </authorList>
    </citation>
    <scope>NUCLEOTIDE SEQUENCE [LARGE SCALE GENOMIC DNA]</scope>
    <source>
        <strain evidence="6 7">BE332</strain>
    </source>
</reference>